<evidence type="ECO:0000259" key="3">
    <source>
        <dbReference type="Pfam" id="PF13581"/>
    </source>
</evidence>
<organism evidence="4 5">
    <name type="scientific">Streptomyces goshikiensis</name>
    <dbReference type="NCBI Taxonomy" id="1942"/>
    <lineage>
        <taxon>Bacteria</taxon>
        <taxon>Bacillati</taxon>
        <taxon>Actinomycetota</taxon>
        <taxon>Actinomycetes</taxon>
        <taxon>Kitasatosporales</taxon>
        <taxon>Streptomycetaceae</taxon>
        <taxon>Streptomyces</taxon>
    </lineage>
</organism>
<dbReference type="PANTHER" id="PTHR35526">
    <property type="entry name" value="ANTI-SIGMA-F FACTOR RSBW-RELATED"/>
    <property type="match status" value="1"/>
</dbReference>
<dbReference type="SUPFAM" id="SSF55874">
    <property type="entry name" value="ATPase domain of HSP90 chaperone/DNA topoisomerase II/histidine kinase"/>
    <property type="match status" value="1"/>
</dbReference>
<dbReference type="Pfam" id="PF13581">
    <property type="entry name" value="HATPase_c_2"/>
    <property type="match status" value="1"/>
</dbReference>
<protein>
    <submittedName>
        <fullName evidence="4">ATP-binding protein</fullName>
    </submittedName>
</protein>
<dbReference type="EMBL" id="CP108057">
    <property type="protein sequence ID" value="WUO50588.1"/>
    <property type="molecule type" value="Genomic_DNA"/>
</dbReference>
<keyword evidence="1" id="KW-0723">Serine/threonine-protein kinase</keyword>
<dbReference type="PANTHER" id="PTHR35526:SF3">
    <property type="entry name" value="ANTI-SIGMA-F FACTOR RSBW"/>
    <property type="match status" value="1"/>
</dbReference>
<keyword evidence="4" id="KW-0067">ATP-binding</keyword>
<feature type="domain" description="Histidine kinase/HSP90-like ATPase" evidence="3">
    <location>
        <begin position="37"/>
        <end position="124"/>
    </location>
</feature>
<evidence type="ECO:0000313" key="4">
    <source>
        <dbReference type="EMBL" id="WUO50588.1"/>
    </source>
</evidence>
<feature type="region of interest" description="Disordered" evidence="2">
    <location>
        <begin position="84"/>
        <end position="103"/>
    </location>
</feature>
<dbReference type="InterPro" id="IPR036890">
    <property type="entry name" value="HATPase_C_sf"/>
</dbReference>
<gene>
    <name evidence="4" type="ORF">OHU17_34735</name>
</gene>
<keyword evidence="5" id="KW-1185">Reference proteome</keyword>
<dbReference type="InterPro" id="IPR003594">
    <property type="entry name" value="HATPase_dom"/>
</dbReference>
<dbReference type="Gene3D" id="3.30.565.10">
    <property type="entry name" value="Histidine kinase-like ATPase, C-terminal domain"/>
    <property type="match status" value="1"/>
</dbReference>
<dbReference type="GO" id="GO:0005524">
    <property type="term" value="F:ATP binding"/>
    <property type="evidence" value="ECO:0007669"/>
    <property type="project" value="UniProtKB-KW"/>
</dbReference>
<evidence type="ECO:0000313" key="5">
    <source>
        <dbReference type="Proteomes" id="UP001432075"/>
    </source>
</evidence>
<keyword evidence="1" id="KW-0808">Transferase</keyword>
<keyword evidence="1" id="KW-0418">Kinase</keyword>
<proteinExistence type="predicted"/>
<sequence length="133" mass="14542">MVPHMLILDRPVPRTGLPTTTARGATDDFLHHAAQVRAPARPEYADAVLLVVTELVTNALRHTDGPAALHLELHDDHIEIRVTDTSPKPAERRLPQTNGSGGYGWHLIDRLTNHTHTEPTPAGGKTICAHAPW</sequence>
<dbReference type="InterPro" id="IPR050267">
    <property type="entry name" value="Anti-sigma-factor_SerPK"/>
</dbReference>
<evidence type="ECO:0000256" key="1">
    <source>
        <dbReference type="ARBA" id="ARBA00022527"/>
    </source>
</evidence>
<dbReference type="RefSeq" id="WP_124289582.1">
    <property type="nucleotide sequence ID" value="NZ_BMVE01000023.1"/>
</dbReference>
<name>A0ABZ1RVJ4_9ACTN</name>
<dbReference type="Proteomes" id="UP001432075">
    <property type="component" value="Chromosome"/>
</dbReference>
<dbReference type="CDD" id="cd16936">
    <property type="entry name" value="HATPase_RsbW-like"/>
    <property type="match status" value="1"/>
</dbReference>
<keyword evidence="4" id="KW-0547">Nucleotide-binding</keyword>
<evidence type="ECO:0000256" key="2">
    <source>
        <dbReference type="SAM" id="MobiDB-lite"/>
    </source>
</evidence>
<reference evidence="4" key="1">
    <citation type="submission" date="2022-10" db="EMBL/GenBank/DDBJ databases">
        <title>The complete genomes of actinobacterial strains from the NBC collection.</title>
        <authorList>
            <person name="Joergensen T.S."/>
            <person name="Alvarez Arevalo M."/>
            <person name="Sterndorff E.B."/>
            <person name="Faurdal D."/>
            <person name="Vuksanovic O."/>
            <person name="Mourched A.-S."/>
            <person name="Charusanti P."/>
            <person name="Shaw S."/>
            <person name="Blin K."/>
            <person name="Weber T."/>
        </authorList>
    </citation>
    <scope>NUCLEOTIDE SEQUENCE</scope>
    <source>
        <strain evidence="4">NBC_00283</strain>
    </source>
</reference>
<accession>A0ABZ1RVJ4</accession>